<evidence type="ECO:0000313" key="2">
    <source>
        <dbReference type="Proteomes" id="UP000011939"/>
    </source>
</evidence>
<comment type="caution">
    <text evidence="1">The sequence shown here is derived from an EMBL/GenBank/DDBJ whole genome shotgun (WGS) entry which is preliminary data.</text>
</comment>
<organism evidence="1 2">
    <name type="scientific">Campylobacter showae CSUNSWCD</name>
    <dbReference type="NCBI Taxonomy" id="1244083"/>
    <lineage>
        <taxon>Bacteria</taxon>
        <taxon>Pseudomonadati</taxon>
        <taxon>Campylobacterota</taxon>
        <taxon>Epsilonproteobacteria</taxon>
        <taxon>Campylobacterales</taxon>
        <taxon>Campylobacteraceae</taxon>
        <taxon>Campylobacter</taxon>
    </lineage>
</organism>
<dbReference type="EMBL" id="AMZQ01000021">
    <property type="protein sequence ID" value="EKU10109.1"/>
    <property type="molecule type" value="Genomic_DNA"/>
</dbReference>
<gene>
    <name evidence="1" type="ORF">CSUNSWCD_1473</name>
</gene>
<dbReference type="eggNOG" id="ENOG5031AYV">
    <property type="taxonomic scope" value="Bacteria"/>
</dbReference>
<proteinExistence type="predicted"/>
<dbReference type="RefSeq" id="WP_009497270.1">
    <property type="nucleotide sequence ID" value="NZ_AMZQ01000021.1"/>
</dbReference>
<evidence type="ECO:0000313" key="1">
    <source>
        <dbReference type="EMBL" id="EKU10109.1"/>
    </source>
</evidence>
<reference evidence="1 2" key="1">
    <citation type="journal article" date="2013" name="Genome Announc.">
        <title>Genome Sequence of Campylobacter showae UNSWCD, Isolated from a Patient with Crohn's Disease.</title>
        <authorList>
            <person name="Tay A.P."/>
            <person name="Kaakoush N.O."/>
            <person name="Deshpande N.P."/>
            <person name="Chen Z."/>
            <person name="Mitchell H."/>
            <person name="Wilkins M.R."/>
        </authorList>
    </citation>
    <scope>NUCLEOTIDE SEQUENCE [LARGE SCALE GENOMIC DNA]</scope>
    <source>
        <strain evidence="1 2">CSUNSWCD</strain>
    </source>
</reference>
<protein>
    <submittedName>
        <fullName evidence="1">Uncharacterized protein</fullName>
    </submittedName>
</protein>
<dbReference type="PATRIC" id="fig|1244083.3.peg.2454"/>
<accession>M5IN65</accession>
<dbReference type="AlphaFoldDB" id="M5IN65"/>
<dbReference type="Proteomes" id="UP000011939">
    <property type="component" value="Unassembled WGS sequence"/>
</dbReference>
<sequence length="66" mass="7298">MTDKEIVLELTKAVIEKQTALQTINQKEYASLVGDNIATLFNTIASGIKPTLDKLATHNEQQARNN</sequence>
<name>M5IN65_9BACT</name>